<dbReference type="InterPro" id="IPR027417">
    <property type="entry name" value="P-loop_NTPase"/>
</dbReference>
<organism evidence="15 16">
    <name type="scientific">Silurus meridionalis</name>
    <name type="common">Southern catfish</name>
    <name type="synonym">Silurus soldatovi meridionalis</name>
    <dbReference type="NCBI Taxonomy" id="175797"/>
    <lineage>
        <taxon>Eukaryota</taxon>
        <taxon>Metazoa</taxon>
        <taxon>Chordata</taxon>
        <taxon>Craniata</taxon>
        <taxon>Vertebrata</taxon>
        <taxon>Euteleostomi</taxon>
        <taxon>Actinopterygii</taxon>
        <taxon>Neopterygii</taxon>
        <taxon>Teleostei</taxon>
        <taxon>Ostariophysi</taxon>
        <taxon>Siluriformes</taxon>
        <taxon>Siluridae</taxon>
        <taxon>Silurus</taxon>
    </lineage>
</organism>
<feature type="compositionally biased region" description="Polar residues" evidence="13">
    <location>
        <begin position="87"/>
        <end position="97"/>
    </location>
</feature>
<evidence type="ECO:0000313" key="15">
    <source>
        <dbReference type="EMBL" id="KAF7708353.1"/>
    </source>
</evidence>
<dbReference type="PROSITE" id="PS51417">
    <property type="entry name" value="ARF"/>
    <property type="match status" value="1"/>
</dbReference>
<keyword evidence="16" id="KW-1185">Reference proteome</keyword>
<keyword evidence="7" id="KW-0653">Protein transport</keyword>
<keyword evidence="3" id="KW-0813">Transport</keyword>
<evidence type="ECO:0000256" key="11">
    <source>
        <dbReference type="PIRSR" id="PIRSR606689-1"/>
    </source>
</evidence>
<evidence type="ECO:0000313" key="16">
    <source>
        <dbReference type="Proteomes" id="UP000606274"/>
    </source>
</evidence>
<comment type="subcellular location">
    <subcellularLocation>
        <location evidence="1">Golgi apparatus</location>
    </subcellularLocation>
</comment>
<dbReference type="PROSITE" id="PS50011">
    <property type="entry name" value="PROTEIN_KINASE_DOM"/>
    <property type="match status" value="1"/>
</dbReference>
<proteinExistence type="inferred from homology"/>
<dbReference type="SUPFAM" id="SSF52540">
    <property type="entry name" value="P-loop containing nucleoside triphosphate hydrolases"/>
    <property type="match status" value="1"/>
</dbReference>
<evidence type="ECO:0000256" key="13">
    <source>
        <dbReference type="SAM" id="MobiDB-lite"/>
    </source>
</evidence>
<dbReference type="GO" id="GO:0016192">
    <property type="term" value="P:vesicle-mediated transport"/>
    <property type="evidence" value="ECO:0007669"/>
    <property type="project" value="UniProtKB-KW"/>
</dbReference>
<evidence type="ECO:0000256" key="5">
    <source>
        <dbReference type="ARBA" id="ARBA00022741"/>
    </source>
</evidence>
<dbReference type="GO" id="GO:0046872">
    <property type="term" value="F:metal ion binding"/>
    <property type="evidence" value="ECO:0007669"/>
    <property type="project" value="UniProtKB-KW"/>
</dbReference>
<dbReference type="Pfam" id="PF00025">
    <property type="entry name" value="Arf"/>
    <property type="match status" value="1"/>
</dbReference>
<dbReference type="SMART" id="SM00220">
    <property type="entry name" value="S_TKc"/>
    <property type="match status" value="1"/>
</dbReference>
<feature type="region of interest" description="Disordered" evidence="13">
    <location>
        <begin position="200"/>
        <end position="221"/>
    </location>
</feature>
<feature type="region of interest" description="Disordered" evidence="13">
    <location>
        <begin position="87"/>
        <end position="108"/>
    </location>
</feature>
<feature type="compositionally biased region" description="Low complexity" evidence="13">
    <location>
        <begin position="205"/>
        <end position="219"/>
    </location>
</feature>
<dbReference type="PROSITE" id="PS00108">
    <property type="entry name" value="PROTEIN_KINASE_ST"/>
    <property type="match status" value="1"/>
</dbReference>
<dbReference type="GO" id="GO:0005794">
    <property type="term" value="C:Golgi apparatus"/>
    <property type="evidence" value="ECO:0007669"/>
    <property type="project" value="UniProtKB-SubCell"/>
</dbReference>
<dbReference type="GO" id="GO:0015031">
    <property type="term" value="P:protein transport"/>
    <property type="evidence" value="ECO:0007669"/>
    <property type="project" value="UniProtKB-KW"/>
</dbReference>
<dbReference type="PRINTS" id="PR00328">
    <property type="entry name" value="SAR1GTPBP"/>
</dbReference>
<keyword evidence="4" id="KW-0519">Myristate</keyword>
<feature type="region of interest" description="Disordered" evidence="13">
    <location>
        <begin position="859"/>
        <end position="882"/>
    </location>
</feature>
<dbReference type="Gene3D" id="3.40.50.300">
    <property type="entry name" value="P-loop containing nucleotide triphosphate hydrolases"/>
    <property type="match status" value="1"/>
</dbReference>
<dbReference type="InterPro" id="IPR024156">
    <property type="entry name" value="Small_GTPase_ARF"/>
</dbReference>
<dbReference type="FunFam" id="3.40.50.300:FF:003500">
    <property type="entry name" value="ADP-ribosylation factor 1"/>
    <property type="match status" value="1"/>
</dbReference>
<feature type="domain" description="Protein kinase" evidence="14">
    <location>
        <begin position="544"/>
        <end position="798"/>
    </location>
</feature>
<dbReference type="CDD" id="cd04150">
    <property type="entry name" value="Arf1_5_like"/>
    <property type="match status" value="1"/>
</dbReference>
<evidence type="ECO:0000256" key="7">
    <source>
        <dbReference type="ARBA" id="ARBA00022927"/>
    </source>
</evidence>
<dbReference type="Gene3D" id="3.30.200.20">
    <property type="entry name" value="Phosphorylase Kinase, domain 1"/>
    <property type="match status" value="1"/>
</dbReference>
<dbReference type="Pfam" id="PF00069">
    <property type="entry name" value="Pkinase"/>
    <property type="match status" value="1"/>
</dbReference>
<accession>A0A8T0BPS1</accession>
<dbReference type="InterPro" id="IPR008271">
    <property type="entry name" value="Ser/Thr_kinase_AS"/>
</dbReference>
<keyword evidence="12" id="KW-0460">Magnesium</keyword>
<dbReference type="GO" id="GO:0003924">
    <property type="term" value="F:GTPase activity"/>
    <property type="evidence" value="ECO:0007669"/>
    <property type="project" value="InterPro"/>
</dbReference>
<evidence type="ECO:0000259" key="14">
    <source>
        <dbReference type="PROSITE" id="PS50011"/>
    </source>
</evidence>
<dbReference type="NCBIfam" id="TIGR00231">
    <property type="entry name" value="small_GTP"/>
    <property type="match status" value="1"/>
</dbReference>
<dbReference type="InterPro" id="IPR000719">
    <property type="entry name" value="Prot_kinase_dom"/>
</dbReference>
<dbReference type="SUPFAM" id="SSF56112">
    <property type="entry name" value="Protein kinase-like (PK-like)"/>
    <property type="match status" value="1"/>
</dbReference>
<evidence type="ECO:0000256" key="9">
    <source>
        <dbReference type="ARBA" id="ARBA00023134"/>
    </source>
</evidence>
<keyword evidence="8" id="KW-0333">Golgi apparatus</keyword>
<keyword evidence="5 11" id="KW-0547">Nucleotide-binding</keyword>
<feature type="binding site" evidence="11">
    <location>
        <begin position="1207"/>
        <end position="1214"/>
    </location>
    <ligand>
        <name>GTP</name>
        <dbReference type="ChEBI" id="CHEBI:37565"/>
    </ligand>
</feature>
<gene>
    <name evidence="15" type="ORF">HF521_017410</name>
</gene>
<evidence type="ECO:0000256" key="1">
    <source>
        <dbReference type="ARBA" id="ARBA00004555"/>
    </source>
</evidence>
<name>A0A8T0BPS1_SILME</name>
<evidence type="ECO:0000256" key="4">
    <source>
        <dbReference type="ARBA" id="ARBA00022707"/>
    </source>
</evidence>
<keyword evidence="12" id="KW-0479">Metal-binding</keyword>
<comment type="similarity">
    <text evidence="2">Belongs to the small GTPase superfamily. Arf family.</text>
</comment>
<dbReference type="PANTHER" id="PTHR11711">
    <property type="entry name" value="ADP RIBOSYLATION FACTOR-RELATED"/>
    <property type="match status" value="1"/>
</dbReference>
<feature type="compositionally biased region" description="Acidic residues" evidence="13">
    <location>
        <begin position="928"/>
        <end position="941"/>
    </location>
</feature>
<dbReference type="GO" id="GO:0005524">
    <property type="term" value="F:ATP binding"/>
    <property type="evidence" value="ECO:0007669"/>
    <property type="project" value="InterPro"/>
</dbReference>
<feature type="binding site" evidence="12">
    <location>
        <position position="1231"/>
    </location>
    <ligand>
        <name>Mg(2+)</name>
        <dbReference type="ChEBI" id="CHEBI:18420"/>
    </ligand>
</feature>
<evidence type="ECO:0000256" key="2">
    <source>
        <dbReference type="ARBA" id="ARBA00010290"/>
    </source>
</evidence>
<dbReference type="EMBL" id="JABFDY010000004">
    <property type="protein sequence ID" value="KAF7708353.1"/>
    <property type="molecule type" value="Genomic_DNA"/>
</dbReference>
<feature type="compositionally biased region" description="Basic and acidic residues" evidence="13">
    <location>
        <begin position="98"/>
        <end position="108"/>
    </location>
</feature>
<feature type="binding site" evidence="11">
    <location>
        <begin position="1309"/>
        <end position="1312"/>
    </location>
    <ligand>
        <name>GTP</name>
        <dbReference type="ChEBI" id="CHEBI:37565"/>
    </ligand>
</feature>
<dbReference type="InterPro" id="IPR006689">
    <property type="entry name" value="Small_GTPase_ARF/SAR"/>
</dbReference>
<evidence type="ECO:0000256" key="8">
    <source>
        <dbReference type="ARBA" id="ARBA00023034"/>
    </source>
</evidence>
<evidence type="ECO:0000256" key="3">
    <source>
        <dbReference type="ARBA" id="ARBA00022448"/>
    </source>
</evidence>
<evidence type="ECO:0000256" key="10">
    <source>
        <dbReference type="ARBA" id="ARBA00023288"/>
    </source>
</evidence>
<dbReference type="SMART" id="SM00178">
    <property type="entry name" value="SAR"/>
    <property type="match status" value="1"/>
</dbReference>
<feature type="binding site" evidence="11">
    <location>
        <position position="1253"/>
    </location>
    <ligand>
        <name>GTP</name>
        <dbReference type="ChEBI" id="CHEBI:37565"/>
    </ligand>
</feature>
<dbReference type="SMART" id="SM00175">
    <property type="entry name" value="RAB"/>
    <property type="match status" value="1"/>
</dbReference>
<reference evidence="15" key="1">
    <citation type="submission" date="2020-08" db="EMBL/GenBank/DDBJ databases">
        <title>Chromosome-level assembly of Southern catfish (Silurus meridionalis) provides insights into visual adaptation to the nocturnal and benthic lifestyles.</title>
        <authorList>
            <person name="Zhang Y."/>
            <person name="Wang D."/>
            <person name="Peng Z."/>
        </authorList>
    </citation>
    <scope>NUCLEOTIDE SEQUENCE</scope>
    <source>
        <strain evidence="15">SWU-2019-XX</strain>
        <tissue evidence="15">Muscle</tissue>
    </source>
</reference>
<sequence>MNREKSEHSNTNVVLTRDEVKPEQMGSFYRNEEDDESLMQNSTEEETKITPVIAQAEAEQCQEFCPSSMKHRLLQLQSVASFQRPCPNSLNEGSTQKRNSEFGHSPKAEKSYSSIVSPSIRRLEVSCCSDIYTSFGGSQSHSESVYIYAESIKGCDTSCSNVSENWGLICLYTEVENTTQVPRSETAKLDSSIEALFGSESSCNDESVSGDCDSDSSGVNADWEQSLDSDNDSCNSVSSFARAQWGSASTCSGSAASGNITHCDLNSSFSITEQNGGSFSKHITAGNYDPSIGQLKEKHFKGGHHGLPVSNFKPEHHNLLVGHFVRAHCDSSVDHFDRGHCESPVDHFDGGHCDTPVDHFNRGHCESPVDHFSGGHCDFPVGHFDGHCEFPVNHFYGGHCNSSVSHFEVDCQNLPVGHFEVGHPDFPVGHFEAGHCSLPDGQIDEAHCDLYNDFSESRGPVCYRAKEHDHFHFKDNSELTWRKLQGVVTHPDRYRVAPFFHEMMNEAERDRNQDNHVKINKGFLFHPQRFLQARNTEYREGHEYSMLRHVQNGSYGDVFSVRDKQTGYTCAAKKIPLSCFSWEEVRTWSRLDSPRVLQLYGAVQEGLNVILFMDLKTGSLAQFLKASGHFAEDLALYYHHQVLQALEHLHSRNVIHLDVKVDNVLLSKDKRYCFLCDFGLSETLDQTGYSTKTFRGNGLRGTESHMSPEVARGDPRSDKADVWSSCCMLLHMLSGHQPWTRYYTHPLCLKIVSEPAPLWEIPFGCDPLTCHVIKGGLVKEPRKRDSARELLKKSSRALCSVGSPFDLVQSATQTLPYAKTSPPMPTPNALTNPLLVPPPVSITTEKRSAPRIQWVSRWREQAAEEDENDSEDTYEDSNGGMDRTERWMEKYWGLGKEYTLTENQNDTDEETKSLSEEGWREIAAAEERNEEEEESDEEIESDLGSLRELGSKGEWEPFLHLQILFGSKQQNSGDEWSEQDGDCVPSLMTSSNDLNLCERLTLACHRSICTSDVDSTYKGSDWSDDLSSGVFSSYSSLPDEQSFNVDWSVSTNQPPSCRFEGFGVDIWVEDVNGDTFRIRERRKVKLGHVAMGISAQISISAFSLATLDGKQVSHDTEVLESGMWLLCVSAADSSTSWTWRIRDGKMEVQEADGLHGATSGDREPLQKLRNEFSSLDKSKKTERMGNMFANLFKGLFGKKEMRILMVGLDAAGKTTILYKLKLGEIVTTIPTIGFNVETVEYKNISFTVWDVGGQDKIRPLWRHYFQNTQGLIFVVDSNDRERVNEAREELTRMLAEDELRDAVLLVFANKQDLPNAMNAAEITDKLGLHALRHRNWYIQATCATSGDGLYEGLDWLSNQLKNQK</sequence>
<dbReference type="InterPro" id="IPR011009">
    <property type="entry name" value="Kinase-like_dom_sf"/>
</dbReference>
<dbReference type="SMART" id="SM00177">
    <property type="entry name" value="ARF"/>
    <property type="match status" value="1"/>
</dbReference>
<dbReference type="Proteomes" id="UP000606274">
    <property type="component" value="Unassembled WGS sequence"/>
</dbReference>
<keyword evidence="10" id="KW-0449">Lipoprotein</keyword>
<dbReference type="GO" id="GO:0005525">
    <property type="term" value="F:GTP binding"/>
    <property type="evidence" value="ECO:0007669"/>
    <property type="project" value="UniProtKB-KW"/>
</dbReference>
<comment type="caution">
    <text evidence="15">The sequence shown here is derived from an EMBL/GenBank/DDBJ whole genome shotgun (WGS) entry which is preliminary data.</text>
</comment>
<feature type="region of interest" description="Disordered" evidence="13">
    <location>
        <begin position="924"/>
        <end position="943"/>
    </location>
</feature>
<feature type="binding site" evidence="12">
    <location>
        <position position="1214"/>
    </location>
    <ligand>
        <name>Mg(2+)</name>
        <dbReference type="ChEBI" id="CHEBI:18420"/>
    </ligand>
</feature>
<keyword evidence="9 11" id="KW-0342">GTP-binding</keyword>
<feature type="region of interest" description="Disordered" evidence="13">
    <location>
        <begin position="1"/>
        <end position="45"/>
    </location>
</feature>
<dbReference type="GO" id="GO:0004672">
    <property type="term" value="F:protein kinase activity"/>
    <property type="evidence" value="ECO:0007669"/>
    <property type="project" value="InterPro"/>
</dbReference>
<protein>
    <recommendedName>
        <fullName evidence="14">Protein kinase domain-containing protein</fullName>
    </recommendedName>
</protein>
<feature type="compositionally biased region" description="Acidic residues" evidence="13">
    <location>
        <begin position="863"/>
        <end position="875"/>
    </location>
</feature>
<dbReference type="InterPro" id="IPR005225">
    <property type="entry name" value="Small_GTP-bd"/>
</dbReference>
<dbReference type="InterPro" id="IPR045872">
    <property type="entry name" value="Arf1-5-like"/>
</dbReference>
<dbReference type="Gene3D" id="1.10.510.10">
    <property type="entry name" value="Transferase(Phosphotransferase) domain 1"/>
    <property type="match status" value="1"/>
</dbReference>
<evidence type="ECO:0000256" key="12">
    <source>
        <dbReference type="PIRSR" id="PIRSR606689-2"/>
    </source>
</evidence>
<keyword evidence="6" id="KW-0931">ER-Golgi transport</keyword>
<evidence type="ECO:0000256" key="6">
    <source>
        <dbReference type="ARBA" id="ARBA00022892"/>
    </source>
</evidence>